<keyword evidence="8" id="KW-1185">Reference proteome</keyword>
<feature type="transmembrane region" description="Helical" evidence="6">
    <location>
        <begin position="31"/>
        <end position="51"/>
    </location>
</feature>
<keyword evidence="3" id="KW-0274">FAD</keyword>
<dbReference type="AlphaFoldDB" id="A0A0D6EGE8"/>
<dbReference type="EMBL" id="CENE01000002">
    <property type="protein sequence ID" value="CEQ39049.1"/>
    <property type="molecule type" value="Genomic_DNA"/>
</dbReference>
<feature type="compositionally biased region" description="Polar residues" evidence="5">
    <location>
        <begin position="1"/>
        <end position="15"/>
    </location>
</feature>
<dbReference type="InterPro" id="IPR050346">
    <property type="entry name" value="FMO-like"/>
</dbReference>
<dbReference type="PRINTS" id="PR00368">
    <property type="entry name" value="FADPNR"/>
</dbReference>
<dbReference type="InterPro" id="IPR036188">
    <property type="entry name" value="FAD/NAD-bd_sf"/>
</dbReference>
<dbReference type="PRINTS" id="PR00411">
    <property type="entry name" value="PNDRDTASEI"/>
</dbReference>
<proteinExistence type="inferred from homology"/>
<feature type="region of interest" description="Disordered" evidence="5">
    <location>
        <begin position="1"/>
        <end position="20"/>
    </location>
</feature>
<evidence type="ECO:0000256" key="4">
    <source>
        <dbReference type="ARBA" id="ARBA00023002"/>
    </source>
</evidence>
<keyword evidence="6" id="KW-0812">Transmembrane</keyword>
<sequence>MSNSSGYSSDSTAVDTGSAPRRSRTRVAASAMLHWPTALFFTIVRWLYYIYQDVISWVFSPVASPSPFPAGTEARLIDSASSSLQNYEPLKPGQKPYGRIAIIGAGLTGVSSAAHAVDHGFDVVIFEAEESVGGVWARENKTSQLQLNSILYRFHPTVKWSRGFPQRDEIIEQVKGVWERYKLQDSTKFKTRVTKVTRHNTSTDPRKQGHSRWIINDGKEGVFDAIICAVGTCGEPKLIKLDGQDSFRGEIVHSSQLDNADLKDKKVVIVGSGASGVEAAELAVQKEAKDIVVLARSDKWIIPRNTITDILLSLQPFGREMPLSFIPEFLIRKFHYRGLEDLSPSKEAKGLFEGTPIVNDEFLEHIRQGLVTYKRCDTKTVTPRGIKIVERGRNSKPGDPGQETVQRADVTGYVRPTVDYLPKDLFPSDEDRDYHRPSLYLQNFTVEDCSVLLTNASYQNGLGTVEMCIWIVLFHLFNPRRLPWLPFILFGWGVRPGKSSYFKHSVAKVVT</sequence>
<reference evidence="8" key="1">
    <citation type="submission" date="2015-02" db="EMBL/GenBank/DDBJ databases">
        <authorList>
            <person name="Gon?alves P."/>
        </authorList>
    </citation>
    <scope>NUCLEOTIDE SEQUENCE [LARGE SCALE GENOMIC DNA]</scope>
</reference>
<name>A0A0D6EGE8_SPOSA</name>
<evidence type="ECO:0000256" key="3">
    <source>
        <dbReference type="ARBA" id="ARBA00022827"/>
    </source>
</evidence>
<dbReference type="SUPFAM" id="SSF51905">
    <property type="entry name" value="FAD/NAD(P)-binding domain"/>
    <property type="match status" value="1"/>
</dbReference>
<evidence type="ECO:0000256" key="2">
    <source>
        <dbReference type="ARBA" id="ARBA00022630"/>
    </source>
</evidence>
<keyword evidence="6" id="KW-1133">Transmembrane helix</keyword>
<evidence type="ECO:0000256" key="1">
    <source>
        <dbReference type="ARBA" id="ARBA00009183"/>
    </source>
</evidence>
<dbReference type="InterPro" id="IPR020946">
    <property type="entry name" value="Flavin_mOase-like"/>
</dbReference>
<dbReference type="GO" id="GO:0050661">
    <property type="term" value="F:NADP binding"/>
    <property type="evidence" value="ECO:0007669"/>
    <property type="project" value="InterPro"/>
</dbReference>
<dbReference type="Pfam" id="PF00743">
    <property type="entry name" value="FMO-like"/>
    <property type="match status" value="1"/>
</dbReference>
<dbReference type="OrthoDB" id="66881at2759"/>
<dbReference type="GO" id="GO:0004499">
    <property type="term" value="F:N,N-dimethylaniline monooxygenase activity"/>
    <property type="evidence" value="ECO:0007669"/>
    <property type="project" value="InterPro"/>
</dbReference>
<evidence type="ECO:0000313" key="8">
    <source>
        <dbReference type="Proteomes" id="UP000243876"/>
    </source>
</evidence>
<comment type="similarity">
    <text evidence="1">Belongs to the FMO family.</text>
</comment>
<accession>A0A0D6EGE8</accession>
<keyword evidence="6" id="KW-0472">Membrane</keyword>
<evidence type="ECO:0000256" key="6">
    <source>
        <dbReference type="SAM" id="Phobius"/>
    </source>
</evidence>
<dbReference type="PANTHER" id="PTHR23023">
    <property type="entry name" value="DIMETHYLANILINE MONOOXYGENASE"/>
    <property type="match status" value="1"/>
</dbReference>
<gene>
    <name evidence="7" type="primary">SPOSA6832_00560</name>
</gene>
<organism evidence="7 8">
    <name type="scientific">Sporidiobolus salmonicolor</name>
    <name type="common">Yeast-like fungus</name>
    <name type="synonym">Sporobolomyces salmonicolor</name>
    <dbReference type="NCBI Taxonomy" id="5005"/>
    <lineage>
        <taxon>Eukaryota</taxon>
        <taxon>Fungi</taxon>
        <taxon>Dikarya</taxon>
        <taxon>Basidiomycota</taxon>
        <taxon>Pucciniomycotina</taxon>
        <taxon>Microbotryomycetes</taxon>
        <taxon>Sporidiobolales</taxon>
        <taxon>Sporidiobolaceae</taxon>
        <taxon>Sporobolomyces</taxon>
    </lineage>
</organism>
<dbReference type="GO" id="GO:0050660">
    <property type="term" value="F:flavin adenine dinucleotide binding"/>
    <property type="evidence" value="ECO:0007669"/>
    <property type="project" value="InterPro"/>
</dbReference>
<dbReference type="Gene3D" id="3.50.50.60">
    <property type="entry name" value="FAD/NAD(P)-binding domain"/>
    <property type="match status" value="1"/>
</dbReference>
<keyword evidence="4" id="KW-0560">Oxidoreductase</keyword>
<evidence type="ECO:0000313" key="7">
    <source>
        <dbReference type="EMBL" id="CEQ39049.1"/>
    </source>
</evidence>
<evidence type="ECO:0000256" key="5">
    <source>
        <dbReference type="SAM" id="MobiDB-lite"/>
    </source>
</evidence>
<keyword evidence="2" id="KW-0285">Flavoprotein</keyword>
<protein>
    <submittedName>
        <fullName evidence="7">SPOSA6832_00560-mRNA-1:cds</fullName>
    </submittedName>
</protein>
<dbReference type="Proteomes" id="UP000243876">
    <property type="component" value="Unassembled WGS sequence"/>
</dbReference>